<dbReference type="InterPro" id="IPR036397">
    <property type="entry name" value="RNaseH_sf"/>
</dbReference>
<dbReference type="InterPro" id="IPR038717">
    <property type="entry name" value="Tc1-like_DDE_dom"/>
</dbReference>
<evidence type="ECO:0000313" key="2">
    <source>
        <dbReference type="EMBL" id="GBL90290.1"/>
    </source>
</evidence>
<dbReference type="GO" id="GO:0003676">
    <property type="term" value="F:nucleic acid binding"/>
    <property type="evidence" value="ECO:0007669"/>
    <property type="project" value="InterPro"/>
</dbReference>
<keyword evidence="3" id="KW-1185">Reference proteome</keyword>
<feature type="domain" description="Tc1-like transposase DDE" evidence="1">
    <location>
        <begin position="15"/>
        <end position="66"/>
    </location>
</feature>
<dbReference type="Proteomes" id="UP000499080">
    <property type="component" value="Unassembled WGS sequence"/>
</dbReference>
<name>A0A4Y2BDK8_ARAVE</name>
<dbReference type="Pfam" id="PF13358">
    <property type="entry name" value="DDE_3"/>
    <property type="match status" value="1"/>
</dbReference>
<evidence type="ECO:0000259" key="1">
    <source>
        <dbReference type="Pfam" id="PF13358"/>
    </source>
</evidence>
<reference evidence="2 3" key="1">
    <citation type="journal article" date="2019" name="Sci. Rep.">
        <title>Orb-weaving spider Araneus ventricosus genome elucidates the spidroin gene catalogue.</title>
        <authorList>
            <person name="Kono N."/>
            <person name="Nakamura H."/>
            <person name="Ohtoshi R."/>
            <person name="Moran D.A.P."/>
            <person name="Shinohara A."/>
            <person name="Yoshida Y."/>
            <person name="Fujiwara M."/>
            <person name="Mori M."/>
            <person name="Tomita M."/>
            <person name="Arakawa K."/>
        </authorList>
    </citation>
    <scope>NUCLEOTIDE SEQUENCE [LARGE SCALE GENOMIC DNA]</scope>
</reference>
<sequence>MSIVHSDIFGQFQQDNATPHMSRFATEWLQEYISDIRHFHRPSKSPDMNIIEHIWYALQRTVQKRSPPPRTPMDLLTACRIHGVKNLQDAFGH</sequence>
<dbReference type="AlphaFoldDB" id="A0A4Y2BDK8"/>
<comment type="caution">
    <text evidence="2">The sequence shown here is derived from an EMBL/GenBank/DDBJ whole genome shotgun (WGS) entry which is preliminary data.</text>
</comment>
<dbReference type="EMBL" id="BGPR01000070">
    <property type="protein sequence ID" value="GBL90290.1"/>
    <property type="molecule type" value="Genomic_DNA"/>
</dbReference>
<protein>
    <recommendedName>
        <fullName evidence="1">Tc1-like transposase DDE domain-containing protein</fullName>
    </recommendedName>
</protein>
<accession>A0A4Y2BDK8</accession>
<organism evidence="2 3">
    <name type="scientific">Araneus ventricosus</name>
    <name type="common">Orbweaver spider</name>
    <name type="synonym">Epeira ventricosa</name>
    <dbReference type="NCBI Taxonomy" id="182803"/>
    <lineage>
        <taxon>Eukaryota</taxon>
        <taxon>Metazoa</taxon>
        <taxon>Ecdysozoa</taxon>
        <taxon>Arthropoda</taxon>
        <taxon>Chelicerata</taxon>
        <taxon>Arachnida</taxon>
        <taxon>Araneae</taxon>
        <taxon>Araneomorphae</taxon>
        <taxon>Entelegynae</taxon>
        <taxon>Araneoidea</taxon>
        <taxon>Araneidae</taxon>
        <taxon>Araneus</taxon>
    </lineage>
</organism>
<proteinExistence type="predicted"/>
<dbReference type="Gene3D" id="3.30.420.10">
    <property type="entry name" value="Ribonuclease H-like superfamily/Ribonuclease H"/>
    <property type="match status" value="1"/>
</dbReference>
<dbReference type="OrthoDB" id="2417635at2759"/>
<evidence type="ECO:0000313" key="3">
    <source>
        <dbReference type="Proteomes" id="UP000499080"/>
    </source>
</evidence>
<gene>
    <name evidence="2" type="ORF">AVEN_130388_1</name>
</gene>